<dbReference type="GO" id="GO:0000298">
    <property type="term" value="F:endopolyphosphatase activity"/>
    <property type="evidence" value="ECO:0007669"/>
    <property type="project" value="TreeGrafter"/>
</dbReference>
<feature type="region of interest" description="Disordered" evidence="1">
    <location>
        <begin position="322"/>
        <end position="341"/>
    </location>
</feature>
<dbReference type="STRING" id="45235.A0A2K3QNH6"/>
<dbReference type="Gene3D" id="3.60.21.10">
    <property type="match status" value="1"/>
</dbReference>
<dbReference type="GO" id="GO:0016791">
    <property type="term" value="F:phosphatase activity"/>
    <property type="evidence" value="ECO:0007669"/>
    <property type="project" value="TreeGrafter"/>
</dbReference>
<name>A0A2K3QNH6_9HYPO</name>
<dbReference type="Proteomes" id="UP000236621">
    <property type="component" value="Unassembled WGS sequence"/>
</dbReference>
<dbReference type="InterPro" id="IPR029052">
    <property type="entry name" value="Metallo-depent_PP-like"/>
</dbReference>
<evidence type="ECO:0000256" key="1">
    <source>
        <dbReference type="SAM" id="MobiDB-lite"/>
    </source>
</evidence>
<dbReference type="SUPFAM" id="SSF56300">
    <property type="entry name" value="Metallo-dependent phosphatases"/>
    <property type="match status" value="1"/>
</dbReference>
<comment type="caution">
    <text evidence="3">The sequence shown here is derived from an EMBL/GenBank/DDBJ whole genome shotgun (WGS) entry which is preliminary data.</text>
</comment>
<organism evidence="3 4">
    <name type="scientific">Tolypocladium capitatum</name>
    <dbReference type="NCBI Taxonomy" id="45235"/>
    <lineage>
        <taxon>Eukaryota</taxon>
        <taxon>Fungi</taxon>
        <taxon>Dikarya</taxon>
        <taxon>Ascomycota</taxon>
        <taxon>Pezizomycotina</taxon>
        <taxon>Sordariomycetes</taxon>
        <taxon>Hypocreomycetidae</taxon>
        <taxon>Hypocreales</taxon>
        <taxon>Ophiocordycipitaceae</taxon>
        <taxon>Tolypocladium</taxon>
    </lineage>
</organism>
<proteinExistence type="predicted"/>
<protein>
    <submittedName>
        <fullName evidence="3">Bis(5'-nucleosyl)-tetraphosphatase, symmetrical</fullName>
    </submittedName>
</protein>
<evidence type="ECO:0000313" key="3">
    <source>
        <dbReference type="EMBL" id="PNY29077.1"/>
    </source>
</evidence>
<dbReference type="InterPro" id="IPR050126">
    <property type="entry name" value="Ap4A_hydrolase"/>
</dbReference>
<dbReference type="AlphaFoldDB" id="A0A2K3QNH6"/>
<reference evidence="3 4" key="1">
    <citation type="submission" date="2017-08" db="EMBL/GenBank/DDBJ databases">
        <title>Harnessing the power of phylogenomics to disentangle the directionality and signatures of interkingdom host jumping in the parasitic fungal genus Tolypocladium.</title>
        <authorList>
            <person name="Quandt C.A."/>
            <person name="Patterson W."/>
            <person name="Spatafora J.W."/>
        </authorList>
    </citation>
    <scope>NUCLEOTIDE SEQUENCE [LARGE SCALE GENOMIC DNA]</scope>
    <source>
        <strain evidence="3 4">CBS 113982</strain>
    </source>
</reference>
<dbReference type="InterPro" id="IPR004843">
    <property type="entry name" value="Calcineurin-like_PHP"/>
</dbReference>
<evidence type="ECO:0000259" key="2">
    <source>
        <dbReference type="Pfam" id="PF00149"/>
    </source>
</evidence>
<dbReference type="PANTHER" id="PTHR42850:SF4">
    <property type="entry name" value="ZINC-DEPENDENT ENDOPOLYPHOSPHATASE"/>
    <property type="match status" value="1"/>
</dbReference>
<dbReference type="EMBL" id="NRSZ01000157">
    <property type="protein sequence ID" value="PNY29077.1"/>
    <property type="molecule type" value="Genomic_DNA"/>
</dbReference>
<accession>A0A2K3QNH6</accession>
<dbReference type="CDD" id="cd00144">
    <property type="entry name" value="MPP_PPP_family"/>
    <property type="match status" value="1"/>
</dbReference>
<dbReference type="OrthoDB" id="10267127at2759"/>
<dbReference type="Pfam" id="PF00149">
    <property type="entry name" value="Metallophos"/>
    <property type="match status" value="1"/>
</dbReference>
<dbReference type="PANTHER" id="PTHR42850">
    <property type="entry name" value="METALLOPHOSPHOESTERASE"/>
    <property type="match status" value="1"/>
</dbReference>
<gene>
    <name evidence="3" type="ORF">TCAP_01001</name>
</gene>
<dbReference type="GO" id="GO:0005737">
    <property type="term" value="C:cytoplasm"/>
    <property type="evidence" value="ECO:0007669"/>
    <property type="project" value="TreeGrafter"/>
</dbReference>
<feature type="domain" description="Calcineurin-like phosphoesterase" evidence="2">
    <location>
        <begin position="158"/>
        <end position="319"/>
    </location>
</feature>
<evidence type="ECO:0000313" key="4">
    <source>
        <dbReference type="Proteomes" id="UP000236621"/>
    </source>
</evidence>
<sequence>MRRPEPGIGNSETATAGRKTDAASTSTAAAFAAAPFAAASTSTTTTARRRRPGAMWWHMGLPQFWQRLALAAAVLLLVSSTATCILRTWGVSYHAHDVPNRHKSGSLTVPMAHSMPTYTGLADVLMSYGEFGRPAMDGLTLIASLPAEYVPTENNGRRLVVVGDIHGMDDELARLLKQIRFNRASDHLVAAGDMVSKGPDSRGVVARLMALNASAVRGNHEDRLLLAYAEADSLVGVGAELASPDAEAHRGEAEHLAVARRFSRQQVAWLSKLPVILTVDPLPIYIVHAGLVPGVPLEKQDPWAVMNMRTLRYLRRVENERLRRGDSSPAPAAQDERSTTHVDEARAVVDAGQAGSHRDVAVPIDSHKGEKWSVAWNREQERVQATKRRTVIYGHDAKRGFVEGRHTFGLDSGCVAGGALTAMIIEGTHGGGFKHTVNQVRCNKASRHR</sequence>
<feature type="region of interest" description="Disordered" evidence="1">
    <location>
        <begin position="1"/>
        <end position="22"/>
    </location>
</feature>
<keyword evidence="4" id="KW-1185">Reference proteome</keyword>
<dbReference type="GO" id="GO:0006798">
    <property type="term" value="P:polyphosphate catabolic process"/>
    <property type="evidence" value="ECO:0007669"/>
    <property type="project" value="TreeGrafter"/>
</dbReference>